<dbReference type="AlphaFoldDB" id="A0AA37U157"/>
<protein>
    <submittedName>
        <fullName evidence="1">Uncharacterized protein</fullName>
    </submittedName>
</protein>
<dbReference type="EMBL" id="BSPP01000007">
    <property type="protein sequence ID" value="GLS86821.1"/>
    <property type="molecule type" value="Genomic_DNA"/>
</dbReference>
<accession>A0AA37U157</accession>
<evidence type="ECO:0000313" key="1">
    <source>
        <dbReference type="EMBL" id="GLS86821.1"/>
    </source>
</evidence>
<gene>
    <name evidence="1" type="ORF">GCM10010873_17950</name>
</gene>
<evidence type="ECO:0000313" key="2">
    <source>
        <dbReference type="Proteomes" id="UP001157355"/>
    </source>
</evidence>
<organism evidence="1 2">
    <name type="scientific">Cypionkella aquatica</name>
    <dbReference type="NCBI Taxonomy" id="1756042"/>
    <lineage>
        <taxon>Bacteria</taxon>
        <taxon>Pseudomonadati</taxon>
        <taxon>Pseudomonadota</taxon>
        <taxon>Alphaproteobacteria</taxon>
        <taxon>Rhodobacterales</taxon>
        <taxon>Paracoccaceae</taxon>
        <taxon>Cypionkella</taxon>
    </lineage>
</organism>
<dbReference type="Proteomes" id="UP001157355">
    <property type="component" value="Unassembled WGS sequence"/>
</dbReference>
<sequence>MRVNSMKAECFKMLDDRPQTKSATLMIEVGVKKGTADCYRTYHKALRKAREQEKEAQTEKAQH</sequence>
<proteinExistence type="predicted"/>
<reference evidence="1 2" key="1">
    <citation type="journal article" date="2014" name="Int. J. Syst. Evol. Microbiol.">
        <title>Complete genome sequence of Corynebacterium casei LMG S-19264T (=DSM 44701T), isolated from a smear-ripened cheese.</title>
        <authorList>
            <consortium name="US DOE Joint Genome Institute (JGI-PGF)"/>
            <person name="Walter F."/>
            <person name="Albersmeier A."/>
            <person name="Kalinowski J."/>
            <person name="Ruckert C."/>
        </authorList>
    </citation>
    <scope>NUCLEOTIDE SEQUENCE [LARGE SCALE GENOMIC DNA]</scope>
    <source>
        <strain evidence="1 2">NBRC 111766</strain>
    </source>
</reference>
<comment type="caution">
    <text evidence="1">The sequence shown here is derived from an EMBL/GenBank/DDBJ whole genome shotgun (WGS) entry which is preliminary data.</text>
</comment>
<dbReference type="RefSeq" id="WP_284325012.1">
    <property type="nucleotide sequence ID" value="NZ_BSPP01000007.1"/>
</dbReference>
<keyword evidence="2" id="KW-1185">Reference proteome</keyword>
<name>A0AA37U157_9RHOB</name>